<dbReference type="InterPro" id="IPR012337">
    <property type="entry name" value="RNaseH-like_sf"/>
</dbReference>
<gene>
    <name evidence="2" type="ORF">Sjap_023968</name>
</gene>
<dbReference type="Pfam" id="PF25597">
    <property type="entry name" value="SH3_retrovirus"/>
    <property type="match status" value="1"/>
</dbReference>
<accession>A0AAP0ECL6</accession>
<evidence type="ECO:0000259" key="1">
    <source>
        <dbReference type="PROSITE" id="PS50994"/>
    </source>
</evidence>
<dbReference type="EMBL" id="JBBNAE010000010">
    <property type="protein sequence ID" value="KAK9090791.1"/>
    <property type="molecule type" value="Genomic_DNA"/>
</dbReference>
<proteinExistence type="predicted"/>
<dbReference type="GO" id="GO:0003676">
    <property type="term" value="F:nucleic acid binding"/>
    <property type="evidence" value="ECO:0007669"/>
    <property type="project" value="InterPro"/>
</dbReference>
<evidence type="ECO:0000313" key="3">
    <source>
        <dbReference type="Proteomes" id="UP001417504"/>
    </source>
</evidence>
<protein>
    <recommendedName>
        <fullName evidence="1">Integrase catalytic domain-containing protein</fullName>
    </recommendedName>
</protein>
<dbReference type="InterPro" id="IPR025724">
    <property type="entry name" value="GAG-pre-integrase_dom"/>
</dbReference>
<keyword evidence="3" id="KW-1185">Reference proteome</keyword>
<dbReference type="PROSITE" id="PS50994">
    <property type="entry name" value="INTEGRASE"/>
    <property type="match status" value="1"/>
</dbReference>
<dbReference type="Pfam" id="PF00665">
    <property type="entry name" value="rve"/>
    <property type="match status" value="1"/>
</dbReference>
<reference evidence="2 3" key="1">
    <citation type="submission" date="2024-01" db="EMBL/GenBank/DDBJ databases">
        <title>Genome assemblies of Stephania.</title>
        <authorList>
            <person name="Yang L."/>
        </authorList>
    </citation>
    <scope>NUCLEOTIDE SEQUENCE [LARGE SCALE GENOMIC DNA]</scope>
    <source>
        <strain evidence="2">QJT</strain>
        <tissue evidence="2">Leaf</tissue>
    </source>
</reference>
<name>A0AAP0ECL6_9MAGN</name>
<sequence>MIWHQKLGHMSEQGMKILVEKKLLPGLTKVSLPFCEHCVTSKQHRLKFNTSNSRSKAILELVHSDVWQAPVTSIGGANYFVSFIDDYSRRCWVYPIKRKADVFGIFKVFKARVELESGKKIKCLRTDNGGEYTGNEFDSFCKQEGIKRQFTTAYTPQQNGVAERMNRTLLERTRAMLSTAGLEKKFWAEAVNTACYVINRAPSTAIELRTPMEMWTGKPVDYSNLLVFGSPVYAMYNAQETTKLDPKSRKCLFLGYADGVKGYRLWDSTTHKVVVSRDVLFTERTRYNK</sequence>
<dbReference type="InterPro" id="IPR001584">
    <property type="entry name" value="Integrase_cat-core"/>
</dbReference>
<dbReference type="Pfam" id="PF13976">
    <property type="entry name" value="gag_pre-integrs"/>
    <property type="match status" value="1"/>
</dbReference>
<comment type="caution">
    <text evidence="2">The sequence shown here is derived from an EMBL/GenBank/DDBJ whole genome shotgun (WGS) entry which is preliminary data.</text>
</comment>
<dbReference type="InterPro" id="IPR057670">
    <property type="entry name" value="SH3_retrovirus"/>
</dbReference>
<feature type="domain" description="Integrase catalytic" evidence="1">
    <location>
        <begin position="59"/>
        <end position="219"/>
    </location>
</feature>
<dbReference type="AlphaFoldDB" id="A0AAP0ECL6"/>
<dbReference type="InterPro" id="IPR036397">
    <property type="entry name" value="RNaseH_sf"/>
</dbReference>
<dbReference type="SUPFAM" id="SSF53098">
    <property type="entry name" value="Ribonuclease H-like"/>
    <property type="match status" value="1"/>
</dbReference>
<dbReference type="Gene3D" id="3.30.420.10">
    <property type="entry name" value="Ribonuclease H-like superfamily/Ribonuclease H"/>
    <property type="match status" value="1"/>
</dbReference>
<evidence type="ECO:0000313" key="2">
    <source>
        <dbReference type="EMBL" id="KAK9090791.1"/>
    </source>
</evidence>
<dbReference type="PANTHER" id="PTHR42648:SF28">
    <property type="entry name" value="TRANSPOSON-ENCODED PROTEIN WITH RIBONUCLEASE H-LIKE AND RETROVIRUS ZINC FINGER-LIKE DOMAINS"/>
    <property type="match status" value="1"/>
</dbReference>
<organism evidence="2 3">
    <name type="scientific">Stephania japonica</name>
    <dbReference type="NCBI Taxonomy" id="461633"/>
    <lineage>
        <taxon>Eukaryota</taxon>
        <taxon>Viridiplantae</taxon>
        <taxon>Streptophyta</taxon>
        <taxon>Embryophyta</taxon>
        <taxon>Tracheophyta</taxon>
        <taxon>Spermatophyta</taxon>
        <taxon>Magnoliopsida</taxon>
        <taxon>Ranunculales</taxon>
        <taxon>Menispermaceae</taxon>
        <taxon>Menispermoideae</taxon>
        <taxon>Cissampelideae</taxon>
        <taxon>Stephania</taxon>
    </lineage>
</organism>
<dbReference type="PANTHER" id="PTHR42648">
    <property type="entry name" value="TRANSPOSASE, PUTATIVE-RELATED"/>
    <property type="match status" value="1"/>
</dbReference>
<dbReference type="InterPro" id="IPR039537">
    <property type="entry name" value="Retrotran_Ty1/copia-like"/>
</dbReference>
<dbReference type="GO" id="GO:0015074">
    <property type="term" value="P:DNA integration"/>
    <property type="evidence" value="ECO:0007669"/>
    <property type="project" value="InterPro"/>
</dbReference>
<dbReference type="Proteomes" id="UP001417504">
    <property type="component" value="Unassembled WGS sequence"/>
</dbReference>